<keyword evidence="5" id="KW-0560">Oxidoreductase</keyword>
<dbReference type="STRING" id="564137.SAMN04488238_10320"/>
<reference evidence="8 9" key="1">
    <citation type="submission" date="2016-10" db="EMBL/GenBank/DDBJ databases">
        <authorList>
            <person name="de Groot N.N."/>
        </authorList>
    </citation>
    <scope>NUCLEOTIDE SEQUENCE [LARGE SCALE GENOMIC DNA]</scope>
    <source>
        <strain evidence="8 9">CGMCC 1.8894</strain>
    </source>
</reference>
<dbReference type="SUPFAM" id="SSF55103">
    <property type="entry name" value="FAD-linked oxidases, C-terminal domain"/>
    <property type="match status" value="1"/>
</dbReference>
<evidence type="ECO:0000313" key="8">
    <source>
        <dbReference type="EMBL" id="SDW65874.1"/>
    </source>
</evidence>
<dbReference type="GO" id="GO:0016491">
    <property type="term" value="F:oxidoreductase activity"/>
    <property type="evidence" value="ECO:0007669"/>
    <property type="project" value="UniProtKB-KW"/>
</dbReference>
<proteinExistence type="inferred from homology"/>
<dbReference type="Gene3D" id="3.30.70.2190">
    <property type="match status" value="1"/>
</dbReference>
<dbReference type="RefSeq" id="WP_218132101.1">
    <property type="nucleotide sequence ID" value="NZ_CP061498.1"/>
</dbReference>
<sequence>MIDATSKLIKNNTGYDLRQMFIGSEGTLGVITRLVLRLYPLPGSTQAALCGLADYGSVLRLLDGARRKLGPMLSAFEAMWPDYWQVACDVPGVRSPLQGQHAFHILIEVQGTDEAIDGARFTTFLEEMFEDGVIEDAVLSQSLTDVKAFWGVRDACSEFKLTLGPHLAYDVGLPTGKADEFAKACAAAIAAAVPGGRSVFYGHIADGNLHLLGWLPDAPEQPAAALDAAVYATVQAFGGSVSAEHGIGTTKKPYLAHSRSAAEIALMRKIKVALDPQFREPDGGRGTRDRQWLRRDAAGTGKHIGCSRAGEGPACTRSRSETQAEPSQSSTVLVTMRDLSRPYTDMRGRDHVSSACPLLLLRIRFLLMQ</sequence>
<keyword evidence="9" id="KW-1185">Reference proteome</keyword>
<dbReference type="PANTHER" id="PTHR43716">
    <property type="entry name" value="D-2-HYDROXYGLUTARATE DEHYDROGENASE, MITOCHONDRIAL"/>
    <property type="match status" value="1"/>
</dbReference>
<evidence type="ECO:0000256" key="1">
    <source>
        <dbReference type="ARBA" id="ARBA00001974"/>
    </source>
</evidence>
<evidence type="ECO:0000313" key="9">
    <source>
        <dbReference type="Proteomes" id="UP000198539"/>
    </source>
</evidence>
<comment type="cofactor">
    <cofactor evidence="1">
        <name>FAD</name>
        <dbReference type="ChEBI" id="CHEBI:57692"/>
    </cofactor>
</comment>
<evidence type="ECO:0000256" key="4">
    <source>
        <dbReference type="ARBA" id="ARBA00022827"/>
    </source>
</evidence>
<dbReference type="Gene3D" id="3.30.70.2740">
    <property type="match status" value="1"/>
</dbReference>
<dbReference type="Pfam" id="PF02913">
    <property type="entry name" value="FAD-oxidase_C"/>
    <property type="match status" value="1"/>
</dbReference>
<dbReference type="Gene3D" id="1.10.45.10">
    <property type="entry name" value="Vanillyl-alcohol Oxidase, Chain A, domain 4"/>
    <property type="match status" value="1"/>
</dbReference>
<gene>
    <name evidence="8" type="ORF">SAMN04488238_10320</name>
</gene>
<dbReference type="AlphaFoldDB" id="A0A1H2VD72"/>
<evidence type="ECO:0000259" key="7">
    <source>
        <dbReference type="Pfam" id="PF02913"/>
    </source>
</evidence>
<dbReference type="InterPro" id="IPR051264">
    <property type="entry name" value="FAD-oxidored/transferase_4"/>
</dbReference>
<evidence type="ECO:0000256" key="2">
    <source>
        <dbReference type="ARBA" id="ARBA00008000"/>
    </source>
</evidence>
<dbReference type="InterPro" id="IPR016169">
    <property type="entry name" value="FAD-bd_PCMH_sub2"/>
</dbReference>
<dbReference type="FunFam" id="1.10.45.10:FF:000001">
    <property type="entry name" value="D-lactate dehydrogenase mitochondrial"/>
    <property type="match status" value="1"/>
</dbReference>
<dbReference type="Gene3D" id="3.30.465.10">
    <property type="match status" value="1"/>
</dbReference>
<evidence type="ECO:0000256" key="3">
    <source>
        <dbReference type="ARBA" id="ARBA00022630"/>
    </source>
</evidence>
<dbReference type="GO" id="GO:0050660">
    <property type="term" value="F:flavin adenine dinucleotide binding"/>
    <property type="evidence" value="ECO:0007669"/>
    <property type="project" value="InterPro"/>
</dbReference>
<dbReference type="PANTHER" id="PTHR43716:SF1">
    <property type="entry name" value="D-2-HYDROXYGLUTARATE DEHYDROGENASE, MITOCHONDRIAL"/>
    <property type="match status" value="1"/>
</dbReference>
<keyword evidence="3" id="KW-0285">Flavoprotein</keyword>
<dbReference type="InterPro" id="IPR004113">
    <property type="entry name" value="FAD-bd_oxidored_4_C"/>
</dbReference>
<accession>A0A1H2VD72</accession>
<feature type="region of interest" description="Disordered" evidence="6">
    <location>
        <begin position="301"/>
        <end position="332"/>
    </location>
</feature>
<dbReference type="EMBL" id="FNOM01000003">
    <property type="protein sequence ID" value="SDW65874.1"/>
    <property type="molecule type" value="Genomic_DNA"/>
</dbReference>
<dbReference type="InterPro" id="IPR016171">
    <property type="entry name" value="Vanillyl_alc_oxidase_C-sub2"/>
</dbReference>
<feature type="domain" description="FAD-binding oxidoreductase/transferase type 4 C-terminal" evidence="7">
    <location>
        <begin position="42"/>
        <end position="277"/>
    </location>
</feature>
<evidence type="ECO:0000256" key="6">
    <source>
        <dbReference type="SAM" id="MobiDB-lite"/>
    </source>
</evidence>
<organism evidence="8 9">
    <name type="scientific">Roseicitreum antarcticum</name>
    <dbReference type="NCBI Taxonomy" id="564137"/>
    <lineage>
        <taxon>Bacteria</taxon>
        <taxon>Pseudomonadati</taxon>
        <taxon>Pseudomonadota</taxon>
        <taxon>Alphaproteobacteria</taxon>
        <taxon>Rhodobacterales</taxon>
        <taxon>Paracoccaceae</taxon>
        <taxon>Roseicitreum</taxon>
    </lineage>
</organism>
<feature type="compositionally biased region" description="Polar residues" evidence="6">
    <location>
        <begin position="321"/>
        <end position="332"/>
    </location>
</feature>
<comment type="similarity">
    <text evidence="2">Belongs to the FAD-binding oxidoreductase/transferase type 4 family.</text>
</comment>
<dbReference type="InterPro" id="IPR016164">
    <property type="entry name" value="FAD-linked_Oxase-like_C"/>
</dbReference>
<protein>
    <submittedName>
        <fullName evidence="8">FAD linked oxidases, C-terminal domain</fullName>
    </submittedName>
</protein>
<dbReference type="GO" id="GO:0022904">
    <property type="term" value="P:respiratory electron transport chain"/>
    <property type="evidence" value="ECO:0007669"/>
    <property type="project" value="TreeGrafter"/>
</dbReference>
<dbReference type="Proteomes" id="UP000198539">
    <property type="component" value="Unassembled WGS sequence"/>
</dbReference>
<name>A0A1H2VD72_9RHOB</name>
<evidence type="ECO:0000256" key="5">
    <source>
        <dbReference type="ARBA" id="ARBA00023002"/>
    </source>
</evidence>
<keyword evidence="4" id="KW-0274">FAD</keyword>